<reference evidence="3" key="1">
    <citation type="journal article" date="2019" name="Int. J. Syst. Evol. Microbiol.">
        <title>The Global Catalogue of Microorganisms (GCM) 10K type strain sequencing project: providing services to taxonomists for standard genome sequencing and annotation.</title>
        <authorList>
            <consortium name="The Broad Institute Genomics Platform"/>
            <consortium name="The Broad Institute Genome Sequencing Center for Infectious Disease"/>
            <person name="Wu L."/>
            <person name="Ma J."/>
        </authorList>
    </citation>
    <scope>NUCLEOTIDE SEQUENCE [LARGE SCALE GENOMIC DNA]</scope>
    <source>
        <strain evidence="3">CGMCC 1.15197</strain>
    </source>
</reference>
<evidence type="ECO:0000256" key="1">
    <source>
        <dbReference type="SAM" id="Phobius"/>
    </source>
</evidence>
<feature type="transmembrane region" description="Helical" evidence="1">
    <location>
        <begin position="27"/>
        <end position="45"/>
    </location>
</feature>
<keyword evidence="1" id="KW-0472">Membrane</keyword>
<dbReference type="EMBL" id="BMHT01000011">
    <property type="protein sequence ID" value="GGF27341.1"/>
    <property type="molecule type" value="Genomic_DNA"/>
</dbReference>
<evidence type="ECO:0000313" key="2">
    <source>
        <dbReference type="EMBL" id="GGF27341.1"/>
    </source>
</evidence>
<keyword evidence="1" id="KW-0812">Transmembrane</keyword>
<sequence length="58" mass="6771">MSYGDETDLLEDEAYQRFERSVTFGWWLWWGVNAGILALLLYRLFKQRAAVSSAVPRS</sequence>
<comment type="caution">
    <text evidence="2">The sequence shown here is derived from an EMBL/GenBank/DDBJ whole genome shotgun (WGS) entry which is preliminary data.</text>
</comment>
<keyword evidence="1" id="KW-1133">Transmembrane helix</keyword>
<evidence type="ECO:0000313" key="3">
    <source>
        <dbReference type="Proteomes" id="UP000632273"/>
    </source>
</evidence>
<gene>
    <name evidence="2" type="ORF">GCM10011383_43750</name>
</gene>
<organism evidence="2 3">
    <name type="scientific">Hymenobacter cavernae</name>
    <dbReference type="NCBI Taxonomy" id="2044852"/>
    <lineage>
        <taxon>Bacteria</taxon>
        <taxon>Pseudomonadati</taxon>
        <taxon>Bacteroidota</taxon>
        <taxon>Cytophagia</taxon>
        <taxon>Cytophagales</taxon>
        <taxon>Hymenobacteraceae</taxon>
        <taxon>Hymenobacter</taxon>
    </lineage>
</organism>
<keyword evidence="3" id="KW-1185">Reference proteome</keyword>
<protein>
    <submittedName>
        <fullName evidence="2">Uncharacterized protein</fullName>
    </submittedName>
</protein>
<name>A0ABQ1UWZ3_9BACT</name>
<proteinExistence type="predicted"/>
<accession>A0ABQ1UWZ3</accession>
<dbReference type="Proteomes" id="UP000632273">
    <property type="component" value="Unassembled WGS sequence"/>
</dbReference>